<dbReference type="RefSeq" id="WP_188106839.1">
    <property type="nucleotide sequence ID" value="NZ_JAANIH010000064.1"/>
</dbReference>
<dbReference type="PANTHER" id="PTHR45266:SF3">
    <property type="entry name" value="OXALOACETATE DECARBOXYLASE ALPHA CHAIN"/>
    <property type="match status" value="1"/>
</dbReference>
<dbReference type="PROSITE" id="PS50968">
    <property type="entry name" value="BIOTINYL_LIPOYL"/>
    <property type="match status" value="1"/>
</dbReference>
<dbReference type="InterPro" id="IPR011053">
    <property type="entry name" value="Single_hybrid_motif"/>
</dbReference>
<dbReference type="CDD" id="cd06850">
    <property type="entry name" value="biotinyl_domain"/>
    <property type="match status" value="1"/>
</dbReference>
<keyword evidence="4" id="KW-1185">Reference proteome</keyword>
<reference evidence="3 4" key="1">
    <citation type="journal article" date="2020" name="Arch. Microbiol.">
        <title>Bradyrhizobium campsiandrae sp. nov., a nitrogen-fixing bacterial strain isolated from a native leguminous tree from the Amazon adapted to flooded conditions.</title>
        <authorList>
            <person name="Cabral Michel D."/>
            <person name="Martins da Costa E."/>
            <person name="Azarias Guimaraes A."/>
            <person name="Soares de Carvalho T."/>
            <person name="Santos de Castro Caputo P."/>
            <person name="Willems A."/>
            <person name="de Souza Moreira F.M."/>
        </authorList>
    </citation>
    <scope>NUCLEOTIDE SEQUENCE [LARGE SCALE GENOMIC DNA]</scope>
    <source>
        <strain evidence="4">INPA 384B</strain>
    </source>
</reference>
<proteinExistence type="predicted"/>
<evidence type="ECO:0000313" key="3">
    <source>
        <dbReference type="EMBL" id="MBC9983182.1"/>
    </source>
</evidence>
<dbReference type="EMBL" id="JAATTO010000063">
    <property type="protein sequence ID" value="MBC9983182.1"/>
    <property type="molecule type" value="Genomic_DNA"/>
</dbReference>
<dbReference type="Gene3D" id="2.40.50.100">
    <property type="match status" value="1"/>
</dbReference>
<evidence type="ECO:0000256" key="1">
    <source>
        <dbReference type="ARBA" id="ARBA00023267"/>
    </source>
</evidence>
<gene>
    <name evidence="3" type="ORF">HA482_33815</name>
</gene>
<dbReference type="Proteomes" id="UP000639516">
    <property type="component" value="Unassembled WGS sequence"/>
</dbReference>
<name>A0ABR7UH20_9BRAD</name>
<dbReference type="SUPFAM" id="SSF51230">
    <property type="entry name" value="Single hybrid motif"/>
    <property type="match status" value="1"/>
</dbReference>
<accession>A0ABR7UH20</accession>
<dbReference type="PANTHER" id="PTHR45266">
    <property type="entry name" value="OXALOACETATE DECARBOXYLASE ALPHA CHAIN"/>
    <property type="match status" value="1"/>
</dbReference>
<organism evidence="3 4">
    <name type="scientific">Bradyrhizobium campsiandrae</name>
    <dbReference type="NCBI Taxonomy" id="1729892"/>
    <lineage>
        <taxon>Bacteria</taxon>
        <taxon>Pseudomonadati</taxon>
        <taxon>Pseudomonadota</taxon>
        <taxon>Alphaproteobacteria</taxon>
        <taxon>Hyphomicrobiales</taxon>
        <taxon>Nitrobacteraceae</taxon>
        <taxon>Bradyrhizobium</taxon>
    </lineage>
</organism>
<keyword evidence="1" id="KW-0092">Biotin</keyword>
<evidence type="ECO:0000313" key="4">
    <source>
        <dbReference type="Proteomes" id="UP000639516"/>
    </source>
</evidence>
<dbReference type="Pfam" id="PF00364">
    <property type="entry name" value="Biotin_lipoyl"/>
    <property type="match status" value="1"/>
</dbReference>
<evidence type="ECO:0000259" key="2">
    <source>
        <dbReference type="PROSITE" id="PS50968"/>
    </source>
</evidence>
<comment type="caution">
    <text evidence="3">The sequence shown here is derived from an EMBL/GenBank/DDBJ whole genome shotgun (WGS) entry which is preliminary data.</text>
</comment>
<dbReference type="InterPro" id="IPR000089">
    <property type="entry name" value="Biotin_lipoyl"/>
</dbReference>
<protein>
    <submittedName>
        <fullName evidence="3">Biotin/lipoyl-binding protein</fullName>
    </submittedName>
</protein>
<dbReference type="InterPro" id="IPR050709">
    <property type="entry name" value="Biotin_Carboxyl_Carrier/Decarb"/>
</dbReference>
<sequence length="165" mass="17377">MTAVLRSGSEFLAVMAEASGRVMVGRSEVRIENFSRNGGTLAGTLGGARWEIEVARIGDRIIAWSSGRIWQAEIQLLPVSEIDAAGEHSDQITAPMPGSIVQVHVSPSQPVAAGDVMVTIESMKMETALVAIRDGVVASVLVEAGTTVDRGAILVSFMKQEEAAS</sequence>
<feature type="domain" description="Lipoyl-binding" evidence="2">
    <location>
        <begin position="79"/>
        <end position="158"/>
    </location>
</feature>